<name>A0A165XQK1_DAUCS</name>
<evidence type="ECO:0000256" key="1">
    <source>
        <dbReference type="ARBA" id="ARBA00004448"/>
    </source>
</evidence>
<dbReference type="Proteomes" id="UP000077755">
    <property type="component" value="Chromosome 4"/>
</dbReference>
<evidence type="ECO:0000256" key="5">
    <source>
        <dbReference type="ARBA" id="ARBA00022737"/>
    </source>
</evidence>
<keyword evidence="13" id="KW-1185">Reference proteome</keyword>
<dbReference type="KEGG" id="dcr:108218810"/>
<evidence type="ECO:0000256" key="10">
    <source>
        <dbReference type="ARBA" id="ARBA00054707"/>
    </source>
</evidence>
<keyword evidence="7" id="KW-1133">Transmembrane helix</keyword>
<dbReference type="AlphaFoldDB" id="A0A165XQK1"/>
<proteinExistence type="inferred from homology"/>
<dbReference type="GO" id="GO:0005743">
    <property type="term" value="C:mitochondrial inner membrane"/>
    <property type="evidence" value="ECO:0007669"/>
    <property type="project" value="UniProtKB-SubCell"/>
</dbReference>
<dbReference type="InterPro" id="IPR023395">
    <property type="entry name" value="MCP_dom_sf"/>
</dbReference>
<dbReference type="Gene3D" id="1.50.40.10">
    <property type="entry name" value="Mitochondrial carrier domain"/>
    <property type="match status" value="1"/>
</dbReference>
<dbReference type="SUPFAM" id="SSF103506">
    <property type="entry name" value="Mitochondrial carrier"/>
    <property type="match status" value="1"/>
</dbReference>
<keyword evidence="8" id="KW-0496">Mitochondrion</keyword>
<dbReference type="InterPro" id="IPR002067">
    <property type="entry name" value="MCP"/>
</dbReference>
<evidence type="ECO:0000256" key="4">
    <source>
        <dbReference type="ARBA" id="ARBA00022692"/>
    </source>
</evidence>
<organism evidence="12 13">
    <name type="scientific">Daucus carota subsp. sativus</name>
    <name type="common">Carrot</name>
    <dbReference type="NCBI Taxonomy" id="79200"/>
    <lineage>
        <taxon>Eukaryota</taxon>
        <taxon>Viridiplantae</taxon>
        <taxon>Streptophyta</taxon>
        <taxon>Embryophyta</taxon>
        <taxon>Tracheophyta</taxon>
        <taxon>Spermatophyta</taxon>
        <taxon>Magnoliopsida</taxon>
        <taxon>eudicotyledons</taxon>
        <taxon>Gunneridae</taxon>
        <taxon>Pentapetalae</taxon>
        <taxon>asterids</taxon>
        <taxon>campanulids</taxon>
        <taxon>Apiales</taxon>
        <taxon>Apiaceae</taxon>
        <taxon>Apioideae</taxon>
        <taxon>Scandiceae</taxon>
        <taxon>Daucinae</taxon>
        <taxon>Daucus</taxon>
        <taxon>Daucus sect. Daucus</taxon>
    </lineage>
</organism>
<keyword evidence="9" id="KW-0472">Membrane</keyword>
<reference evidence="12" key="1">
    <citation type="journal article" date="2016" name="Nat. Genet.">
        <title>A high-quality carrot genome assembly provides new insights into carotenoid accumulation and asterid genome evolution.</title>
        <authorList>
            <person name="Iorizzo M."/>
            <person name="Ellison S."/>
            <person name="Senalik D."/>
            <person name="Zeng P."/>
            <person name="Satapoomin P."/>
            <person name="Huang J."/>
            <person name="Bowman M."/>
            <person name="Iovene M."/>
            <person name="Sanseverino W."/>
            <person name="Cavagnaro P."/>
            <person name="Yildiz M."/>
            <person name="Macko-Podgorni A."/>
            <person name="Moranska E."/>
            <person name="Grzebelus E."/>
            <person name="Grzebelus D."/>
            <person name="Ashrafi H."/>
            <person name="Zheng Z."/>
            <person name="Cheng S."/>
            <person name="Spooner D."/>
            <person name="Van Deynze A."/>
            <person name="Simon P."/>
        </authorList>
    </citation>
    <scope>NUCLEOTIDE SEQUENCE</scope>
    <source>
        <tissue evidence="12">Leaf</tissue>
    </source>
</reference>
<dbReference type="PRINTS" id="PR00926">
    <property type="entry name" value="MITOCARRIER"/>
</dbReference>
<dbReference type="GO" id="GO:0055085">
    <property type="term" value="P:transmembrane transport"/>
    <property type="evidence" value="ECO:0007669"/>
    <property type="project" value="InterPro"/>
</dbReference>
<evidence type="ECO:0000256" key="9">
    <source>
        <dbReference type="ARBA" id="ARBA00023136"/>
    </source>
</evidence>
<accession>A0A165XQK1</accession>
<evidence type="ECO:0000256" key="2">
    <source>
        <dbReference type="ARBA" id="ARBA00006375"/>
    </source>
</evidence>
<reference evidence="12" key="2">
    <citation type="submission" date="2022-03" db="EMBL/GenBank/DDBJ databases">
        <title>Draft title - Genomic analysis of global carrot germplasm unveils the trajectory of domestication and the origin of high carotenoid orange carrot.</title>
        <authorList>
            <person name="Iorizzo M."/>
            <person name="Ellison S."/>
            <person name="Senalik D."/>
            <person name="Macko-Podgorni A."/>
            <person name="Grzebelus D."/>
            <person name="Bostan H."/>
            <person name="Rolling W."/>
            <person name="Curaba J."/>
            <person name="Simon P."/>
        </authorList>
    </citation>
    <scope>NUCLEOTIDE SEQUENCE</scope>
    <source>
        <tissue evidence="12">Leaf</tissue>
    </source>
</reference>
<evidence type="ECO:0000256" key="6">
    <source>
        <dbReference type="ARBA" id="ARBA00022792"/>
    </source>
</evidence>
<evidence type="ECO:0000256" key="7">
    <source>
        <dbReference type="ARBA" id="ARBA00022989"/>
    </source>
</evidence>
<keyword evidence="6" id="KW-0999">Mitochondrion inner membrane</keyword>
<dbReference type="PANTHER" id="PTHR24089">
    <property type="entry name" value="SOLUTE CARRIER FAMILY 25"/>
    <property type="match status" value="1"/>
</dbReference>
<protein>
    <submittedName>
        <fullName evidence="12">Uncharacterized protein</fullName>
    </submittedName>
</protein>
<evidence type="ECO:0000313" key="13">
    <source>
        <dbReference type="Proteomes" id="UP000077755"/>
    </source>
</evidence>
<evidence type="ECO:0000256" key="11">
    <source>
        <dbReference type="RuleBase" id="RU000488"/>
    </source>
</evidence>
<keyword evidence="3 11" id="KW-0813">Transport</keyword>
<keyword evidence="4 11" id="KW-0812">Transmembrane</keyword>
<evidence type="ECO:0000313" key="12">
    <source>
        <dbReference type="EMBL" id="WOG97383.1"/>
    </source>
</evidence>
<dbReference type="Gramene" id="KZM98417">
    <property type="protein sequence ID" value="KZM98417"/>
    <property type="gene ID" value="DCAR_014221"/>
</dbReference>
<dbReference type="InterPro" id="IPR018108">
    <property type="entry name" value="MCP_transmembrane"/>
</dbReference>
<sequence>MRGLELWFNKLISGEESPIQCDNYLDASESFCFTTGGLFLQQSLPFASLRTSPDHASRYFSMTCRSDVFGCGSRRRGMFMSVSLSSVKASVECVDQEPGNILRKNGDRNISEDEMMAFKMVDEGEKVKKEKVKLRGGASAFNTTKHLWAGAVSAMVSRTFVAPLERLKLEYIVRGEQKNLIELIKSIGASQGLKGFWKGNFVNILRTAPFKAINFYAYDTYRNELLRITGNEETTNFERFVAGAAAGITATVLCIPMDTIRTKMVAPGGEALGGVIGAFRHMIQTEGFFSLYKGLGPSIISMAPSGAVFYGVYDILKSAYLQSPEGKQRIQHMQQPGQELNAFEQLELGPIRTLMYGAIAGACAEAATYPFEVVRRQLQMQVRETKMSAVATCFKIMDQGGIPALYAGLTPSLLQVLPSAAISYLVYEFMKVVLKVES</sequence>
<dbReference type="OrthoDB" id="270584at2759"/>
<dbReference type="OMA" id="RHMIRTE"/>
<gene>
    <name evidence="12" type="ORF">DCAR_0416723</name>
</gene>
<evidence type="ECO:0000256" key="3">
    <source>
        <dbReference type="ARBA" id="ARBA00022448"/>
    </source>
</evidence>
<dbReference type="FunFam" id="1.50.40.10:FF:000098">
    <property type="entry name" value="Mitochondrial substrate carrier family protein"/>
    <property type="match status" value="1"/>
</dbReference>
<keyword evidence="5" id="KW-0677">Repeat</keyword>
<comment type="subcellular location">
    <subcellularLocation>
        <location evidence="1">Mitochondrion inner membrane</location>
        <topology evidence="1">Multi-pass membrane protein</topology>
    </subcellularLocation>
</comment>
<dbReference type="PROSITE" id="PS50920">
    <property type="entry name" value="SOLCAR"/>
    <property type="match status" value="3"/>
</dbReference>
<comment type="similarity">
    <text evidence="2 11">Belongs to the mitochondrial carrier (TC 2.A.29) family.</text>
</comment>
<dbReference type="EMBL" id="CP093346">
    <property type="protein sequence ID" value="WOG97383.1"/>
    <property type="molecule type" value="Genomic_DNA"/>
</dbReference>
<comment type="function">
    <text evidence="10">Probable mitochondrial adenylate carrier that catalyzes the transport of ATP, ADP and AMP.</text>
</comment>
<dbReference type="Pfam" id="PF00153">
    <property type="entry name" value="Mito_carr"/>
    <property type="match status" value="3"/>
</dbReference>
<evidence type="ECO:0000256" key="8">
    <source>
        <dbReference type="ARBA" id="ARBA00023128"/>
    </source>
</evidence>